<comment type="caution">
    <text evidence="2">The sequence shown here is derived from an EMBL/GenBank/DDBJ whole genome shotgun (WGS) entry which is preliminary data.</text>
</comment>
<evidence type="ECO:0000313" key="3">
    <source>
        <dbReference type="Proteomes" id="UP000886520"/>
    </source>
</evidence>
<accession>A0A9D4ZMP3</accession>
<dbReference type="OrthoDB" id="1984801at2759"/>
<evidence type="ECO:0000256" key="1">
    <source>
        <dbReference type="SAM" id="MobiDB-lite"/>
    </source>
</evidence>
<proteinExistence type="predicted"/>
<gene>
    <name evidence="2" type="ORF">GOP47_0004521</name>
</gene>
<dbReference type="AlphaFoldDB" id="A0A9D4ZMP3"/>
<evidence type="ECO:0000313" key="2">
    <source>
        <dbReference type="EMBL" id="KAI5081338.1"/>
    </source>
</evidence>
<keyword evidence="3" id="KW-1185">Reference proteome</keyword>
<feature type="compositionally biased region" description="Polar residues" evidence="1">
    <location>
        <begin position="26"/>
        <end position="40"/>
    </location>
</feature>
<reference evidence="2" key="1">
    <citation type="submission" date="2021-01" db="EMBL/GenBank/DDBJ databases">
        <title>Adiantum capillus-veneris genome.</title>
        <authorList>
            <person name="Fang Y."/>
            <person name="Liao Q."/>
        </authorList>
    </citation>
    <scope>NUCLEOTIDE SEQUENCE</scope>
    <source>
        <strain evidence="2">H3</strain>
        <tissue evidence="2">Leaf</tissue>
    </source>
</reference>
<dbReference type="EMBL" id="JABFUD020000004">
    <property type="protein sequence ID" value="KAI5081338.1"/>
    <property type="molecule type" value="Genomic_DNA"/>
</dbReference>
<feature type="region of interest" description="Disordered" evidence="1">
    <location>
        <begin position="1"/>
        <end position="47"/>
    </location>
</feature>
<name>A0A9D4ZMP3_ADICA</name>
<sequence length="365" mass="41529">MTDHAAVQVQKRCQLYEDEQEKQHLEQTSSKNQDRMSNGASPAAEQQHAIVIHKPQPFPLRPSILSPSPFSSFSCSLKLLFDREHEVLLQWQKTDFQAFSEEVQESLGGTLKKHLREYQKALGLLILKPLMSKDGNLQASRVVASSAVASSPKDLHENDGEKDGREAYLRARQKHFWHCSPRKEGILQLVDAARDSSRPQFDGTDSALRDRTQERRYVRRNIHIGGAIMQGFGFHDNHLLQETQEDRIEKVIETFVKAREAVVSVREVSQRIEEHRTWMQMELNLTRLELMNLRFCRCDSPRAVLCEALELGAVVRSFILELSSALDCNELGVPWPLSRKADCSDVTPLFIKHLVTTLPPANSAS</sequence>
<protein>
    <submittedName>
        <fullName evidence="2">Uncharacterized protein</fullName>
    </submittedName>
</protein>
<dbReference type="Proteomes" id="UP000886520">
    <property type="component" value="Chromosome 4"/>
</dbReference>
<organism evidence="2 3">
    <name type="scientific">Adiantum capillus-veneris</name>
    <name type="common">Maidenhair fern</name>
    <dbReference type="NCBI Taxonomy" id="13818"/>
    <lineage>
        <taxon>Eukaryota</taxon>
        <taxon>Viridiplantae</taxon>
        <taxon>Streptophyta</taxon>
        <taxon>Embryophyta</taxon>
        <taxon>Tracheophyta</taxon>
        <taxon>Polypodiopsida</taxon>
        <taxon>Polypodiidae</taxon>
        <taxon>Polypodiales</taxon>
        <taxon>Pteridineae</taxon>
        <taxon>Pteridaceae</taxon>
        <taxon>Vittarioideae</taxon>
        <taxon>Adiantum</taxon>
    </lineage>
</organism>